<dbReference type="InterPro" id="IPR051689">
    <property type="entry name" value="Sterol_desaturase/TMEM195"/>
</dbReference>
<feature type="transmembrane region" description="Helical" evidence="7">
    <location>
        <begin position="131"/>
        <end position="160"/>
    </location>
</feature>
<dbReference type="PANTHER" id="PTHR21624">
    <property type="entry name" value="STEROL DESATURASE-RELATED PROTEIN"/>
    <property type="match status" value="1"/>
</dbReference>
<evidence type="ECO:0000256" key="6">
    <source>
        <dbReference type="ARBA" id="ARBA00023136"/>
    </source>
</evidence>
<dbReference type="Proteomes" id="UP000479335">
    <property type="component" value="Unassembled WGS sequence"/>
</dbReference>
<feature type="transmembrane region" description="Helical" evidence="7">
    <location>
        <begin position="75"/>
        <end position="94"/>
    </location>
</feature>
<evidence type="ECO:0000256" key="2">
    <source>
        <dbReference type="ARBA" id="ARBA00022692"/>
    </source>
</evidence>
<evidence type="ECO:0000256" key="1">
    <source>
        <dbReference type="ARBA" id="ARBA00004127"/>
    </source>
</evidence>
<keyword evidence="10" id="KW-1185">Reference proteome</keyword>
<keyword evidence="2 7" id="KW-0812">Transmembrane</keyword>
<feature type="transmembrane region" description="Helical" evidence="7">
    <location>
        <begin position="295"/>
        <end position="314"/>
    </location>
</feature>
<dbReference type="GO" id="GO:0005506">
    <property type="term" value="F:iron ion binding"/>
    <property type="evidence" value="ECO:0007669"/>
    <property type="project" value="InterPro"/>
</dbReference>
<keyword evidence="5" id="KW-0443">Lipid metabolism</keyword>
<evidence type="ECO:0000313" key="9">
    <source>
        <dbReference type="EMBL" id="MYM24342.1"/>
    </source>
</evidence>
<reference evidence="9 10" key="1">
    <citation type="submission" date="2019-12" db="EMBL/GenBank/DDBJ databases">
        <title>Novel species isolated from a subtropical stream in China.</title>
        <authorList>
            <person name="Lu H."/>
        </authorList>
    </citation>
    <scope>NUCLEOTIDE SEQUENCE [LARGE SCALE GENOMIC DNA]</scope>
    <source>
        <strain evidence="9 10">FT135W</strain>
    </source>
</reference>
<comment type="caution">
    <text evidence="9">The sequence shown here is derived from an EMBL/GenBank/DDBJ whole genome shotgun (WGS) entry which is preliminary data.</text>
</comment>
<feature type="transmembrane region" description="Helical" evidence="7">
    <location>
        <begin position="6"/>
        <end position="22"/>
    </location>
</feature>
<dbReference type="PANTHER" id="PTHR21624:SF1">
    <property type="entry name" value="ALKYLGLYCEROL MONOOXYGENASE"/>
    <property type="match status" value="1"/>
</dbReference>
<evidence type="ECO:0000256" key="4">
    <source>
        <dbReference type="ARBA" id="ARBA00023002"/>
    </source>
</evidence>
<dbReference type="AlphaFoldDB" id="A0A6L8KEU6"/>
<proteinExistence type="predicted"/>
<dbReference type="GO" id="GO:0008610">
    <property type="term" value="P:lipid biosynthetic process"/>
    <property type="evidence" value="ECO:0007669"/>
    <property type="project" value="InterPro"/>
</dbReference>
<dbReference type="GO" id="GO:0016020">
    <property type="term" value="C:membrane"/>
    <property type="evidence" value="ECO:0007669"/>
    <property type="project" value="GOC"/>
</dbReference>
<evidence type="ECO:0000259" key="8">
    <source>
        <dbReference type="Pfam" id="PF04116"/>
    </source>
</evidence>
<keyword evidence="3 7" id="KW-1133">Transmembrane helix</keyword>
<feature type="transmembrane region" description="Helical" evidence="7">
    <location>
        <begin position="43"/>
        <end position="63"/>
    </location>
</feature>
<protein>
    <submittedName>
        <fullName evidence="9">Sterol desaturase family protein</fullName>
    </submittedName>
</protein>
<dbReference type="GO" id="GO:0050479">
    <property type="term" value="F:glyceryl-ether monooxygenase activity"/>
    <property type="evidence" value="ECO:0007669"/>
    <property type="project" value="TreeGrafter"/>
</dbReference>
<evidence type="ECO:0000313" key="10">
    <source>
        <dbReference type="Proteomes" id="UP000479335"/>
    </source>
</evidence>
<dbReference type="GO" id="GO:0012505">
    <property type="term" value="C:endomembrane system"/>
    <property type="evidence" value="ECO:0007669"/>
    <property type="project" value="UniProtKB-SubCell"/>
</dbReference>
<evidence type="ECO:0000256" key="7">
    <source>
        <dbReference type="SAM" id="Phobius"/>
    </source>
</evidence>
<dbReference type="GO" id="GO:0006643">
    <property type="term" value="P:membrane lipid metabolic process"/>
    <property type="evidence" value="ECO:0007669"/>
    <property type="project" value="TreeGrafter"/>
</dbReference>
<evidence type="ECO:0000256" key="3">
    <source>
        <dbReference type="ARBA" id="ARBA00022989"/>
    </source>
</evidence>
<organism evidence="9 10">
    <name type="scientific">Duganella flavida</name>
    <dbReference type="NCBI Taxonomy" id="2692175"/>
    <lineage>
        <taxon>Bacteria</taxon>
        <taxon>Pseudomonadati</taxon>
        <taxon>Pseudomonadota</taxon>
        <taxon>Betaproteobacteria</taxon>
        <taxon>Burkholderiales</taxon>
        <taxon>Oxalobacteraceae</taxon>
        <taxon>Telluria group</taxon>
        <taxon>Duganella</taxon>
    </lineage>
</organism>
<keyword evidence="4" id="KW-0560">Oxidoreductase</keyword>
<feature type="transmembrane region" description="Helical" evidence="7">
    <location>
        <begin position="377"/>
        <end position="394"/>
    </location>
</feature>
<evidence type="ECO:0000256" key="5">
    <source>
        <dbReference type="ARBA" id="ARBA00023098"/>
    </source>
</evidence>
<gene>
    <name evidence="9" type="ORF">GTP46_16985</name>
</gene>
<dbReference type="Pfam" id="PF04116">
    <property type="entry name" value="FA_hydroxylase"/>
    <property type="match status" value="1"/>
</dbReference>
<accession>A0A6L8KEU6</accession>
<name>A0A6L8KEU6_9BURK</name>
<dbReference type="EMBL" id="WWCN01000010">
    <property type="protein sequence ID" value="MYM24342.1"/>
    <property type="molecule type" value="Genomic_DNA"/>
</dbReference>
<feature type="transmembrane region" description="Helical" evidence="7">
    <location>
        <begin position="326"/>
        <end position="343"/>
    </location>
</feature>
<comment type="subcellular location">
    <subcellularLocation>
        <location evidence="1">Endomembrane system</location>
        <topology evidence="1">Multi-pass membrane protein</topology>
    </subcellularLocation>
</comment>
<feature type="domain" description="Fatty acid hydroxylase" evidence="8">
    <location>
        <begin position="80"/>
        <end position="213"/>
    </location>
</feature>
<dbReference type="RefSeq" id="WP_161007813.1">
    <property type="nucleotide sequence ID" value="NZ_WWCN01000010.1"/>
</dbReference>
<sequence>MNPIVFAIPVFMASILLEVWIARRRGLKAYNAADALTSLHLGVLSQITGLFVKLAAFGIYTAIYDQWRFASLPISSVWVWVGALVAYDFFYYWAHRMGHEVAVLWAAHVVHHSSEFYNLSTALRQTSSGWIFGWIFYLPMALAGVPPIVMGGVALIDLLYQYWVHTEMVGRLGWADRVFVTPSNHRVHHGQNDYCIDRNYGGILILWDRLFGTFADERDDEKIIYGVRSPLRSLNPLWANLHYYVDLWRSTGEAQGLRKKLQVWLAPPGAWTGEPLAHFDGIQFEHYRPATPAPAAPYAIMQFALLAPCVMHLIATATEQPRPSLVLYALVLAASTLSIGALLEGRRLGARIEQARGAALGLAFALLPDWFGYEAPLLLRATVLALTLGAAVWLDKNIKAHQWETT</sequence>
<dbReference type="InterPro" id="IPR006694">
    <property type="entry name" value="Fatty_acid_hydroxylase"/>
</dbReference>
<keyword evidence="6 7" id="KW-0472">Membrane</keyword>